<name>A0A835FVX8_9POAL</name>
<dbReference type="Proteomes" id="UP000636709">
    <property type="component" value="Unassembled WGS sequence"/>
</dbReference>
<protein>
    <submittedName>
        <fullName evidence="1">Uncharacterized protein</fullName>
    </submittedName>
</protein>
<reference evidence="1" key="1">
    <citation type="submission" date="2020-07" db="EMBL/GenBank/DDBJ databases">
        <title>Genome sequence and genetic diversity analysis of an under-domesticated orphan crop, white fonio (Digitaria exilis).</title>
        <authorList>
            <person name="Bennetzen J.L."/>
            <person name="Chen S."/>
            <person name="Ma X."/>
            <person name="Wang X."/>
            <person name="Yssel A.E.J."/>
            <person name="Chaluvadi S.R."/>
            <person name="Johnson M."/>
            <person name="Gangashetty P."/>
            <person name="Hamidou F."/>
            <person name="Sanogo M.D."/>
            <person name="Zwaenepoel A."/>
            <person name="Wallace J."/>
            <person name="Van De Peer Y."/>
            <person name="Van Deynze A."/>
        </authorList>
    </citation>
    <scope>NUCLEOTIDE SEQUENCE</scope>
    <source>
        <tissue evidence="1">Leaves</tissue>
    </source>
</reference>
<keyword evidence="2" id="KW-1185">Reference proteome</keyword>
<dbReference type="EMBL" id="JACEFO010000239">
    <property type="protein sequence ID" value="KAF8776053.1"/>
    <property type="molecule type" value="Genomic_DNA"/>
</dbReference>
<evidence type="ECO:0000313" key="1">
    <source>
        <dbReference type="EMBL" id="KAF8776053.1"/>
    </source>
</evidence>
<proteinExistence type="predicted"/>
<comment type="caution">
    <text evidence="1">The sequence shown here is derived from an EMBL/GenBank/DDBJ whole genome shotgun (WGS) entry which is preliminary data.</text>
</comment>
<accession>A0A835FVX8</accession>
<dbReference type="AlphaFoldDB" id="A0A835FVX8"/>
<sequence length="41" mass="4682">MAPWLIRAVGIRIRKQRTVRDALTEPSMVRDILGPHCSSYS</sequence>
<gene>
    <name evidence="1" type="ORF">HU200_003916</name>
</gene>
<evidence type="ECO:0000313" key="2">
    <source>
        <dbReference type="Proteomes" id="UP000636709"/>
    </source>
</evidence>
<organism evidence="1 2">
    <name type="scientific">Digitaria exilis</name>
    <dbReference type="NCBI Taxonomy" id="1010633"/>
    <lineage>
        <taxon>Eukaryota</taxon>
        <taxon>Viridiplantae</taxon>
        <taxon>Streptophyta</taxon>
        <taxon>Embryophyta</taxon>
        <taxon>Tracheophyta</taxon>
        <taxon>Spermatophyta</taxon>
        <taxon>Magnoliopsida</taxon>
        <taxon>Liliopsida</taxon>
        <taxon>Poales</taxon>
        <taxon>Poaceae</taxon>
        <taxon>PACMAD clade</taxon>
        <taxon>Panicoideae</taxon>
        <taxon>Panicodae</taxon>
        <taxon>Paniceae</taxon>
        <taxon>Anthephorinae</taxon>
        <taxon>Digitaria</taxon>
    </lineage>
</organism>